<evidence type="ECO:0000256" key="2">
    <source>
        <dbReference type="SAM" id="SignalP"/>
    </source>
</evidence>
<feature type="chain" id="PRO_5045259454" evidence="2">
    <location>
        <begin position="23"/>
        <end position="240"/>
    </location>
</feature>
<reference evidence="4" key="1">
    <citation type="journal article" date="2019" name="Int. J. Syst. Evol. Microbiol.">
        <title>The Global Catalogue of Microorganisms (GCM) 10K type strain sequencing project: providing services to taxonomists for standard genome sequencing and annotation.</title>
        <authorList>
            <consortium name="The Broad Institute Genomics Platform"/>
            <consortium name="The Broad Institute Genome Sequencing Center for Infectious Disease"/>
            <person name="Wu L."/>
            <person name="Ma J."/>
        </authorList>
    </citation>
    <scope>NUCLEOTIDE SEQUENCE [LARGE SCALE GENOMIC DNA]</scope>
    <source>
        <strain evidence="4">CCUG 49571</strain>
    </source>
</reference>
<evidence type="ECO:0000256" key="1">
    <source>
        <dbReference type="SAM" id="MobiDB-lite"/>
    </source>
</evidence>
<dbReference type="PROSITE" id="PS51257">
    <property type="entry name" value="PROKAR_LIPOPROTEIN"/>
    <property type="match status" value="1"/>
</dbReference>
<feature type="region of interest" description="Disordered" evidence="1">
    <location>
        <begin position="82"/>
        <end position="104"/>
    </location>
</feature>
<proteinExistence type="predicted"/>
<feature type="signal peptide" evidence="2">
    <location>
        <begin position="1"/>
        <end position="22"/>
    </location>
</feature>
<protein>
    <submittedName>
        <fullName evidence="3">Uncharacterized protein</fullName>
    </submittedName>
</protein>
<gene>
    <name evidence="3" type="ORF">ACFO3S_11245</name>
</gene>
<sequence>MKRAKKLCAMLGGAGWLLLAAAGCVGPDARMPADKAFALSASALSGTDSYGFAGELALYNPKGRMETKAAFEGEVNRHGSMKLNWTTSDKPEGEAEGTEGSAPSYRPLSLLKALGSRSAAIEYADPPSPGVPVRIRIRLDEETAKRRIADALREEMDEVRADRTLYGTDPERARRKLEEANRKLEAALATLKVDTVVLWTANSKSWFPIRMEEETELSYAWEGKAYSEKRMSETNFLVKA</sequence>
<organism evidence="3 4">
    <name type="scientific">Cohnella hongkongensis</name>
    <dbReference type="NCBI Taxonomy" id="178337"/>
    <lineage>
        <taxon>Bacteria</taxon>
        <taxon>Bacillati</taxon>
        <taxon>Bacillota</taxon>
        <taxon>Bacilli</taxon>
        <taxon>Bacillales</taxon>
        <taxon>Paenibacillaceae</taxon>
        <taxon>Cohnella</taxon>
    </lineage>
</organism>
<dbReference type="RefSeq" id="WP_378095453.1">
    <property type="nucleotide sequence ID" value="NZ_JBHSEP010000007.1"/>
</dbReference>
<keyword evidence="4" id="KW-1185">Reference proteome</keyword>
<evidence type="ECO:0000313" key="4">
    <source>
        <dbReference type="Proteomes" id="UP001596028"/>
    </source>
</evidence>
<dbReference type="EMBL" id="JBHSEP010000007">
    <property type="protein sequence ID" value="MFC4598813.1"/>
    <property type="molecule type" value="Genomic_DNA"/>
</dbReference>
<keyword evidence="2" id="KW-0732">Signal</keyword>
<comment type="caution">
    <text evidence="3">The sequence shown here is derived from an EMBL/GenBank/DDBJ whole genome shotgun (WGS) entry which is preliminary data.</text>
</comment>
<name>A0ABV9FC53_9BACL</name>
<dbReference type="Proteomes" id="UP001596028">
    <property type="component" value="Unassembled WGS sequence"/>
</dbReference>
<evidence type="ECO:0000313" key="3">
    <source>
        <dbReference type="EMBL" id="MFC4598813.1"/>
    </source>
</evidence>
<accession>A0ABV9FC53</accession>